<sequence length="83" mass="9342">MSVRVRCKVCGEIATIQDSVVASGELKKLYCTCNNPECGMGFSLNLEFDRVLSPSALLMPPELRDKFARMNRKQQQELFSKLA</sequence>
<protein>
    <recommendedName>
        <fullName evidence="1">Zinc finger Ogr/Delta-type domain-containing protein</fullName>
    </recommendedName>
</protein>
<dbReference type="InterPro" id="IPR007684">
    <property type="entry name" value="Znf_Ogr/Delta"/>
</dbReference>
<proteinExistence type="predicted"/>
<feature type="domain" description="Zinc finger Ogr/Delta-type" evidence="1">
    <location>
        <begin position="6"/>
        <end position="52"/>
    </location>
</feature>
<gene>
    <name evidence="2" type="ORF">V5J35_002196</name>
</gene>
<organism evidence="2 3">
    <name type="scientific">Endozoicomonas lisbonensis</name>
    <dbReference type="NCBI Taxonomy" id="3120522"/>
    <lineage>
        <taxon>Bacteria</taxon>
        <taxon>Pseudomonadati</taxon>
        <taxon>Pseudomonadota</taxon>
        <taxon>Gammaproteobacteria</taxon>
        <taxon>Oceanospirillales</taxon>
        <taxon>Endozoicomonadaceae</taxon>
        <taxon>Endozoicomonas</taxon>
    </lineage>
</organism>
<keyword evidence="3" id="KW-1185">Reference proteome</keyword>
<dbReference type="RefSeq" id="WP_354016361.1">
    <property type="nucleotide sequence ID" value="NZ_JBEWTB010000002.1"/>
</dbReference>
<reference evidence="2 3" key="1">
    <citation type="submission" date="2024-06" db="EMBL/GenBank/DDBJ databases">
        <title>Genomic Encyclopedia of Type Strains, Phase V (KMG-V): Genome sequencing to study the core and pangenomes of soil and plant-associated prokaryotes.</title>
        <authorList>
            <person name="Whitman W."/>
        </authorList>
    </citation>
    <scope>NUCLEOTIDE SEQUENCE [LARGE SCALE GENOMIC DNA]</scope>
    <source>
        <strain evidence="2 3">NE40</strain>
    </source>
</reference>
<dbReference type="EMBL" id="JBEWTB010000002">
    <property type="protein sequence ID" value="MET4757004.1"/>
    <property type="molecule type" value="Genomic_DNA"/>
</dbReference>
<dbReference type="Pfam" id="PF04606">
    <property type="entry name" value="Ogr_Delta"/>
    <property type="match status" value="1"/>
</dbReference>
<evidence type="ECO:0000313" key="3">
    <source>
        <dbReference type="Proteomes" id="UP001549366"/>
    </source>
</evidence>
<evidence type="ECO:0000313" key="2">
    <source>
        <dbReference type="EMBL" id="MET4757004.1"/>
    </source>
</evidence>
<name>A0ABV2SIR1_9GAMM</name>
<dbReference type="Proteomes" id="UP001549366">
    <property type="component" value="Unassembled WGS sequence"/>
</dbReference>
<accession>A0ABV2SIR1</accession>
<evidence type="ECO:0000259" key="1">
    <source>
        <dbReference type="Pfam" id="PF04606"/>
    </source>
</evidence>
<comment type="caution">
    <text evidence="2">The sequence shown here is derived from an EMBL/GenBank/DDBJ whole genome shotgun (WGS) entry which is preliminary data.</text>
</comment>